<reference evidence="2 3" key="1">
    <citation type="submission" date="2013-06" db="EMBL/GenBank/DDBJ databases">
        <title>Rumen cellulosomics: divergent fiber-degrading strategies revealed by comparative genome-wide analysis of six Ruminococcal strains.</title>
        <authorList>
            <person name="Dassa B."/>
            <person name="Borovok I."/>
            <person name="Lamed R."/>
            <person name="Flint H."/>
            <person name="Yeoman C.J."/>
            <person name="White B."/>
            <person name="Bayer E.A."/>
        </authorList>
    </citation>
    <scope>NUCLEOTIDE SEQUENCE [LARGE SCALE GENOMIC DNA]</scope>
    <source>
        <strain evidence="2 3">SY3</strain>
    </source>
</reference>
<feature type="region of interest" description="Disordered" evidence="1">
    <location>
        <begin position="1"/>
        <end position="27"/>
    </location>
</feature>
<dbReference type="RefSeq" id="WP_037289423.1">
    <property type="nucleotide sequence ID" value="NZ_JEOB01000004.1"/>
</dbReference>
<name>A0A011UZG3_RUMAL</name>
<evidence type="ECO:0000313" key="2">
    <source>
        <dbReference type="EMBL" id="EXM38567.1"/>
    </source>
</evidence>
<evidence type="ECO:0000256" key="1">
    <source>
        <dbReference type="SAM" id="MobiDB-lite"/>
    </source>
</evidence>
<keyword evidence="3" id="KW-1185">Reference proteome</keyword>
<organism evidence="2 3">
    <name type="scientific">Ruminococcus albus SY3</name>
    <dbReference type="NCBI Taxonomy" id="1341156"/>
    <lineage>
        <taxon>Bacteria</taxon>
        <taxon>Bacillati</taxon>
        <taxon>Bacillota</taxon>
        <taxon>Clostridia</taxon>
        <taxon>Eubacteriales</taxon>
        <taxon>Oscillospiraceae</taxon>
        <taxon>Ruminococcus</taxon>
    </lineage>
</organism>
<protein>
    <submittedName>
        <fullName evidence="2">Uncharacterized protein</fullName>
    </submittedName>
</protein>
<dbReference type="Proteomes" id="UP000021369">
    <property type="component" value="Unassembled WGS sequence"/>
</dbReference>
<proteinExistence type="predicted"/>
<feature type="compositionally biased region" description="Basic and acidic residues" evidence="1">
    <location>
        <begin position="1"/>
        <end position="14"/>
    </location>
</feature>
<accession>A0A011UZG3</accession>
<dbReference type="AlphaFoldDB" id="A0A011UZG3"/>
<evidence type="ECO:0000313" key="3">
    <source>
        <dbReference type="Proteomes" id="UP000021369"/>
    </source>
</evidence>
<gene>
    <name evidence="2" type="ORF">RASY3_14760</name>
</gene>
<comment type="caution">
    <text evidence="2">The sequence shown here is derived from an EMBL/GenBank/DDBJ whole genome shotgun (WGS) entry which is preliminary data.</text>
</comment>
<sequence length="146" mass="17859">MFIPRRPSDFEFPKPKKRPPMPEVKPPKENIDFINSEKLYFDNEVYIKDDDALKFYYCESEDDYFLGQRIDNFYYARYDKGCGEFVWCMSKHLPWGERVADKNTLWKEHTYPSEPIEIGFNRWLRGFIHKYYPENEHTPGITYMWK</sequence>
<dbReference type="EMBL" id="JEOB01000004">
    <property type="protein sequence ID" value="EXM38567.1"/>
    <property type="molecule type" value="Genomic_DNA"/>
</dbReference>